<dbReference type="PANTHER" id="PTHR22906">
    <property type="entry name" value="PROPERDIN"/>
    <property type="match status" value="1"/>
</dbReference>
<protein>
    <submittedName>
        <fullName evidence="4">AMOP domain-containing protein</fullName>
    </submittedName>
</protein>
<reference evidence="4" key="1">
    <citation type="submission" date="2017-02" db="UniProtKB">
        <authorList>
            <consortium name="WormBaseParasite"/>
        </authorList>
    </citation>
    <scope>IDENTIFICATION</scope>
</reference>
<dbReference type="AlphaFoldDB" id="A0A0M3INU3"/>
<dbReference type="PANTHER" id="PTHR22906:SF54">
    <property type="entry name" value="IG-LIKE DOMAIN-CONTAINING PROTEIN"/>
    <property type="match status" value="1"/>
</dbReference>
<dbReference type="WBParaSite" id="ALUE_0002042101-mRNA-1">
    <property type="protein sequence ID" value="ALUE_0002042101-mRNA-1"/>
    <property type="gene ID" value="ALUE_0002042101"/>
</dbReference>
<sequence length="262" mass="29005">MKLNSIGEHKPTAQEKAINLNLVPRAPPTTPHPTESPTIIDRSGLRVLAGKEKSAAQWSEWSSWASCFCEKELRTRFCKYDEPYLTKGCAGKSYESRGCIGGTPCPTTTAAPLPPSRDVLQSNLYARSTSKRPYNGYAFQPNPLSLAVKKIDAAQWSEWSSWASCFCEKELRTRFCKYDEPYLTKGCAGKSYESRGCIGGTPCPTTTAAPLPPSRDVLQSNLYARSTSKRPYNGYAFQPNPLSLAVKKINGEPQQEDVMDRC</sequence>
<proteinExistence type="predicted"/>
<name>A0A0M3INU3_ASCLU</name>
<dbReference type="InterPro" id="IPR000884">
    <property type="entry name" value="TSP1_rpt"/>
</dbReference>
<evidence type="ECO:0000313" key="4">
    <source>
        <dbReference type="WBParaSite" id="ALUE_0002042101-mRNA-1"/>
    </source>
</evidence>
<keyword evidence="2" id="KW-1015">Disulfide bond</keyword>
<evidence type="ECO:0000256" key="2">
    <source>
        <dbReference type="ARBA" id="ARBA00023157"/>
    </source>
</evidence>
<organism evidence="3 4">
    <name type="scientific">Ascaris lumbricoides</name>
    <name type="common">Giant roundworm</name>
    <dbReference type="NCBI Taxonomy" id="6252"/>
    <lineage>
        <taxon>Eukaryota</taxon>
        <taxon>Metazoa</taxon>
        <taxon>Ecdysozoa</taxon>
        <taxon>Nematoda</taxon>
        <taxon>Chromadorea</taxon>
        <taxon>Rhabditida</taxon>
        <taxon>Spirurina</taxon>
        <taxon>Ascaridomorpha</taxon>
        <taxon>Ascaridoidea</taxon>
        <taxon>Ascarididae</taxon>
        <taxon>Ascaris</taxon>
    </lineage>
</organism>
<dbReference type="PROSITE" id="PS50092">
    <property type="entry name" value="TSP1"/>
    <property type="match status" value="2"/>
</dbReference>
<accession>A0A0M3INU3</accession>
<dbReference type="SMART" id="SM00209">
    <property type="entry name" value="TSP1"/>
    <property type="match status" value="2"/>
</dbReference>
<evidence type="ECO:0000313" key="3">
    <source>
        <dbReference type="Proteomes" id="UP000036681"/>
    </source>
</evidence>
<keyword evidence="3" id="KW-1185">Reference proteome</keyword>
<keyword evidence="1" id="KW-0677">Repeat</keyword>
<evidence type="ECO:0000256" key="1">
    <source>
        <dbReference type="ARBA" id="ARBA00022737"/>
    </source>
</evidence>
<dbReference type="InterPro" id="IPR052065">
    <property type="entry name" value="Compl_asym_regulator"/>
</dbReference>
<dbReference type="Proteomes" id="UP000036681">
    <property type="component" value="Unplaced"/>
</dbReference>